<accession>A0ABU8BMZ7</accession>
<evidence type="ECO:0000313" key="6">
    <source>
        <dbReference type="Proteomes" id="UP001364224"/>
    </source>
</evidence>
<dbReference type="InterPro" id="IPR011990">
    <property type="entry name" value="TPR-like_helical_dom_sf"/>
</dbReference>
<dbReference type="PROSITE" id="PS50005">
    <property type="entry name" value="TPR"/>
    <property type="match status" value="3"/>
</dbReference>
<keyword evidence="1" id="KW-0677">Repeat</keyword>
<dbReference type="InterPro" id="IPR013105">
    <property type="entry name" value="TPR_2"/>
</dbReference>
<dbReference type="Pfam" id="PF13181">
    <property type="entry name" value="TPR_8"/>
    <property type="match status" value="1"/>
</dbReference>
<evidence type="ECO:0000256" key="4">
    <source>
        <dbReference type="SAM" id="SignalP"/>
    </source>
</evidence>
<dbReference type="InterPro" id="IPR019734">
    <property type="entry name" value="TPR_rpt"/>
</dbReference>
<keyword evidence="4" id="KW-0732">Signal</keyword>
<gene>
    <name evidence="5" type="ORF">V1286_007431</name>
</gene>
<dbReference type="EMBL" id="JAZHRV010000001">
    <property type="protein sequence ID" value="MEH2559902.1"/>
    <property type="molecule type" value="Genomic_DNA"/>
</dbReference>
<dbReference type="Pfam" id="PF13432">
    <property type="entry name" value="TPR_16"/>
    <property type="match status" value="1"/>
</dbReference>
<dbReference type="RefSeq" id="WP_334488483.1">
    <property type="nucleotide sequence ID" value="NZ_JAZHRV010000001.1"/>
</dbReference>
<evidence type="ECO:0000313" key="5">
    <source>
        <dbReference type="EMBL" id="MEH2559902.1"/>
    </source>
</evidence>
<dbReference type="PANTHER" id="PTHR44858">
    <property type="entry name" value="TETRATRICOPEPTIDE REPEAT PROTEIN 6"/>
    <property type="match status" value="1"/>
</dbReference>
<feature type="repeat" description="TPR" evidence="3">
    <location>
        <begin position="55"/>
        <end position="88"/>
    </location>
</feature>
<dbReference type="Pfam" id="PF07719">
    <property type="entry name" value="TPR_2"/>
    <property type="match status" value="1"/>
</dbReference>
<keyword evidence="6" id="KW-1185">Reference proteome</keyword>
<dbReference type="Gene3D" id="1.25.40.1040">
    <property type="match status" value="1"/>
</dbReference>
<proteinExistence type="predicted"/>
<reference evidence="5 6" key="1">
    <citation type="submission" date="2024-02" db="EMBL/GenBank/DDBJ databases">
        <title>Adaptive strategies in a cosmopolitan and abundant soil bacterium.</title>
        <authorList>
            <person name="Carini P."/>
        </authorList>
    </citation>
    <scope>NUCLEOTIDE SEQUENCE [LARGE SCALE GENOMIC DNA]</scope>
    <source>
        <strain evidence="5 6">AZCC 1608</strain>
    </source>
</reference>
<dbReference type="PANTHER" id="PTHR44858:SF1">
    <property type="entry name" value="UDP-N-ACETYLGLUCOSAMINE--PEPTIDE N-ACETYLGLUCOSAMINYLTRANSFERASE SPINDLY-RELATED"/>
    <property type="match status" value="1"/>
</dbReference>
<name>A0ABU8BMZ7_9BRAD</name>
<dbReference type="Gene3D" id="1.25.40.10">
    <property type="entry name" value="Tetratricopeptide repeat domain"/>
    <property type="match status" value="2"/>
</dbReference>
<sequence>MHRRNALVVAWVLGAMSSASAVECTMGQVAIDSASVITPCGELLAAHNLSDRDRAQAHFVRGRGYHRTQRLNEAAEDYRAAFALDPKNEEILVSWSNVDLRLRRMDDYKRRVEQAYALNPKNPRVLRTVGALLFNFGEGDKAFEFYSKAIEVDPTEGFALYYRAREYRFKRKFAEAIADASALLAVSQAGLNDARSFLDEDGIVRDFRVKALLERAYSYQDSGRLDLAEKDYDAAVDVGRSAPALAARAHFLGFYVQRKDDALRDLTEAVHTEPRNSAALYELGISLAGFKRFEEAFAAFDAAVTARPDYTRGLVMRARMHRQFGRTDAAVRDLKTAVSLGRRDLDGLKELNGLMNALRHAGYWSEPGLPSGQTRDLDDAMRACMIDPQC</sequence>
<dbReference type="InterPro" id="IPR050498">
    <property type="entry name" value="Ycf3"/>
</dbReference>
<dbReference type="Proteomes" id="UP001364224">
    <property type="component" value="Unassembled WGS sequence"/>
</dbReference>
<evidence type="ECO:0000256" key="2">
    <source>
        <dbReference type="ARBA" id="ARBA00022803"/>
    </source>
</evidence>
<protein>
    <submittedName>
        <fullName evidence="5">Tetratricopeptide (TPR) repeat protein</fullName>
    </submittedName>
</protein>
<organism evidence="5 6">
    <name type="scientific">Bradyrhizobium algeriense</name>
    <dbReference type="NCBI Taxonomy" id="634784"/>
    <lineage>
        <taxon>Bacteria</taxon>
        <taxon>Pseudomonadati</taxon>
        <taxon>Pseudomonadota</taxon>
        <taxon>Alphaproteobacteria</taxon>
        <taxon>Hyphomicrobiales</taxon>
        <taxon>Nitrobacteraceae</taxon>
        <taxon>Bradyrhizobium</taxon>
    </lineage>
</organism>
<evidence type="ECO:0000256" key="3">
    <source>
        <dbReference type="PROSITE-ProRule" id="PRU00339"/>
    </source>
</evidence>
<feature type="chain" id="PRO_5045492451" evidence="4">
    <location>
        <begin position="22"/>
        <end position="390"/>
    </location>
</feature>
<feature type="repeat" description="TPR" evidence="3">
    <location>
        <begin position="123"/>
        <end position="156"/>
    </location>
</feature>
<evidence type="ECO:0000256" key="1">
    <source>
        <dbReference type="ARBA" id="ARBA00022737"/>
    </source>
</evidence>
<dbReference type="SUPFAM" id="SSF48452">
    <property type="entry name" value="TPR-like"/>
    <property type="match status" value="2"/>
</dbReference>
<keyword evidence="2 3" id="KW-0802">TPR repeat</keyword>
<feature type="repeat" description="TPR" evidence="3">
    <location>
        <begin position="277"/>
        <end position="310"/>
    </location>
</feature>
<dbReference type="SMART" id="SM00028">
    <property type="entry name" value="TPR"/>
    <property type="match status" value="6"/>
</dbReference>
<comment type="caution">
    <text evidence="5">The sequence shown here is derived from an EMBL/GenBank/DDBJ whole genome shotgun (WGS) entry which is preliminary data.</text>
</comment>
<feature type="signal peptide" evidence="4">
    <location>
        <begin position="1"/>
        <end position="21"/>
    </location>
</feature>